<dbReference type="KEGG" id="siy:YG5714_0907"/>
<dbReference type="HOGENOM" id="CLU_1465182_0_0_2"/>
<evidence type="ECO:0000313" key="1">
    <source>
        <dbReference type="EMBL" id="ACP45184.1"/>
    </source>
</evidence>
<reference evidence="1 2" key="1">
    <citation type="journal article" date="2009" name="Proc. Natl. Acad. Sci. U.S.A.">
        <title>Biogeography of the Sulfolobus islandicus pan-genome.</title>
        <authorList>
            <person name="Reno M.L."/>
            <person name="Held N.L."/>
            <person name="Fields C.J."/>
            <person name="Burke P.V."/>
            <person name="Whitaker R.J."/>
        </authorList>
    </citation>
    <scope>NUCLEOTIDE SEQUENCE [LARGE SCALE GENOMIC DNA]</scope>
    <source>
        <strain evidence="2">Y.G.57.14 / Yellowstone #1</strain>
    </source>
</reference>
<dbReference type="AlphaFoldDB" id="C3NCV6"/>
<protein>
    <submittedName>
        <fullName evidence="1">Uncharacterized protein</fullName>
    </submittedName>
</protein>
<accession>C3NCV6</accession>
<dbReference type="RefSeq" id="WP_012715961.1">
    <property type="nucleotide sequence ID" value="NC_012622.1"/>
</dbReference>
<evidence type="ECO:0000313" key="2">
    <source>
        <dbReference type="Proteomes" id="UP000002308"/>
    </source>
</evidence>
<dbReference type="GeneID" id="7805795"/>
<proteinExistence type="predicted"/>
<organism evidence="1 2">
    <name type="scientific">Saccharolobus islandicus (strain Y.G.57.14 / Yellowstone #1)</name>
    <name type="common">Sulfolobus islandicus</name>
    <dbReference type="NCBI Taxonomy" id="439386"/>
    <lineage>
        <taxon>Archaea</taxon>
        <taxon>Thermoproteota</taxon>
        <taxon>Thermoprotei</taxon>
        <taxon>Sulfolobales</taxon>
        <taxon>Sulfolobaceae</taxon>
        <taxon>Saccharolobus</taxon>
    </lineage>
</organism>
<name>C3NCV6_SACI7</name>
<dbReference type="EMBL" id="CP001403">
    <property type="protein sequence ID" value="ACP45184.1"/>
    <property type="molecule type" value="Genomic_DNA"/>
</dbReference>
<dbReference type="Proteomes" id="UP000002308">
    <property type="component" value="Chromosome"/>
</dbReference>
<gene>
    <name evidence="1" type="ordered locus">YG5714_0907</name>
</gene>
<sequence>MFMIPDGVISDSRVKLQEFLGFKFPMPQIVEISIPYYAFYHSGVIFIGYFDEEYREEIERTIIHEMAHYVQDLICKPKFPYLHAIFEGILLPFGIGNGKLLKYLRFIEGFATWIDEEIMGYRGDDYWFSLPKYYFRVYYEGAEIFRKMRKEKALEYGLSNEEFCKKTENYKIIRKAVGNLVQII</sequence>